<dbReference type="Gene3D" id="1.10.10.10">
    <property type="entry name" value="Winged helix-like DNA-binding domain superfamily/Winged helix DNA-binding domain"/>
    <property type="match status" value="1"/>
</dbReference>
<dbReference type="PROSITE" id="PS50005">
    <property type="entry name" value="TPR"/>
    <property type="match status" value="1"/>
</dbReference>
<dbReference type="InterPro" id="IPR019734">
    <property type="entry name" value="TPR_rpt"/>
</dbReference>
<dbReference type="PANTHER" id="PTHR47691">
    <property type="entry name" value="REGULATOR-RELATED"/>
    <property type="match status" value="1"/>
</dbReference>
<dbReference type="EMBL" id="CP032321">
    <property type="protein sequence ID" value="QCN93833.1"/>
    <property type="molecule type" value="Genomic_DNA"/>
</dbReference>
<dbReference type="Pfam" id="PF00931">
    <property type="entry name" value="NB-ARC"/>
    <property type="match status" value="1"/>
</dbReference>
<reference evidence="4 5" key="1">
    <citation type="submission" date="2018-09" db="EMBL/GenBank/DDBJ databases">
        <title>Whole genome based analysis of evolution and adaptive divergence in Indian and Brazilian strains of Azospirillum brasilense.</title>
        <authorList>
            <person name="Singh C."/>
            <person name="Tripathi A.K."/>
        </authorList>
    </citation>
    <scope>NUCLEOTIDE SEQUENCE [LARGE SCALE GENOMIC DNA]</scope>
    <source>
        <strain evidence="4 5">MTCC4035</strain>
    </source>
</reference>
<feature type="domain" description="NB-ARC" evidence="3">
    <location>
        <begin position="58"/>
        <end position="191"/>
    </location>
</feature>
<dbReference type="Proteomes" id="UP000298595">
    <property type="component" value="Chromosome"/>
</dbReference>
<dbReference type="AlphaFoldDB" id="A0A4D8P4H4"/>
<dbReference type="Gene3D" id="1.25.40.10">
    <property type="entry name" value="Tetratricopeptide repeat domain"/>
    <property type="match status" value="1"/>
</dbReference>
<dbReference type="InterPro" id="IPR002182">
    <property type="entry name" value="NB-ARC"/>
</dbReference>
<dbReference type="SMART" id="SM00028">
    <property type="entry name" value="TPR"/>
    <property type="match status" value="3"/>
</dbReference>
<evidence type="ECO:0000313" key="5">
    <source>
        <dbReference type="Proteomes" id="UP000298595"/>
    </source>
</evidence>
<keyword evidence="1" id="KW-0802">TPR repeat</keyword>
<dbReference type="RefSeq" id="WP_137114239.1">
    <property type="nucleotide sequence ID" value="NZ_CP032321.1"/>
</dbReference>
<dbReference type="PRINTS" id="PR00364">
    <property type="entry name" value="DISEASERSIST"/>
</dbReference>
<feature type="region of interest" description="Disordered" evidence="2">
    <location>
        <begin position="36"/>
        <end position="55"/>
    </location>
</feature>
<dbReference type="InterPro" id="IPR027417">
    <property type="entry name" value="P-loop_NTPase"/>
</dbReference>
<sequence length="704" mass="78209">MGGGAEASGDGSVAVEGDIRQSNVYANSIIHNHPPAAAPAYSPRHQLPSDLPDFTGRETEVKNLIDALDRNDGGAAAVSAIRGMGGIGKTTLAVHAARRLLHRYPDAQILVNLQGHSEAPSLTPVEAMAHVVRAFHPELKAEDDPQRMEAIYRSVLAGQRALIILDNAADTAQVESLVPPPPCGLIVTARESIPLHGAVPLKLGLLPRGESVALLRSAARPARATEEEWDRIAALCDDLPLALRVAGSFLAHAEDCSAADYIADLTDARNRLDHLTVSGTRGDVGTVLAHSARRLAEGDPALAALWQCLSVFPADFDRPAAAAVWEINEEKDAVESLRALLERALLLYDGDTKRYRLHDLMRPLARNVFEGVFNKDPTPGSSQRIEQKRNNFILYYMDSLDIANRKILEGRRQALTSINFYLEENTNISNVRIFIEENRNIYNISQNSDKKLILEMLLLKFNLSYLNRCMIIYTIAHIADSYEYWRSKGEHLLYNWSVLTELGSRKNSVDYYEDALIVARKIGDRRIEGLSLSNLGKSYAAMDEMQQAVDYHRQALTIAREAEDRHAEGINLISLSNIYFSMNENQSVIETISQLLDIARETGDRAMEGSILSTLGLVYARLKNMHQAISHHEQALFIARERKNYHEEYILLGTLGVSYKILGNIKKAIRRLEQALALPEATDSPQSNHYKTILKTLKKNAPRI</sequence>
<evidence type="ECO:0000256" key="2">
    <source>
        <dbReference type="SAM" id="MobiDB-lite"/>
    </source>
</evidence>
<name>A0A4D8P4H4_9PROT</name>
<protein>
    <submittedName>
        <fullName evidence="4">Tetratricopeptide repeat protein</fullName>
    </submittedName>
</protein>
<accession>A0A4D8P4H4</accession>
<dbReference type="InterPro" id="IPR011990">
    <property type="entry name" value="TPR-like_helical_dom_sf"/>
</dbReference>
<dbReference type="PANTHER" id="PTHR47691:SF3">
    <property type="entry name" value="HTH-TYPE TRANSCRIPTIONAL REGULATOR RV0890C-RELATED"/>
    <property type="match status" value="1"/>
</dbReference>
<dbReference type="GO" id="GO:0043531">
    <property type="term" value="F:ADP binding"/>
    <property type="evidence" value="ECO:0007669"/>
    <property type="project" value="InterPro"/>
</dbReference>
<dbReference type="Pfam" id="PF13424">
    <property type="entry name" value="TPR_12"/>
    <property type="match status" value="2"/>
</dbReference>
<gene>
    <name evidence="4" type="ORF">D3093_00280</name>
</gene>
<dbReference type="KEGG" id="aare:D3093_00280"/>
<proteinExistence type="predicted"/>
<evidence type="ECO:0000313" key="4">
    <source>
        <dbReference type="EMBL" id="QCN93833.1"/>
    </source>
</evidence>
<evidence type="ECO:0000259" key="3">
    <source>
        <dbReference type="Pfam" id="PF00931"/>
    </source>
</evidence>
<organism evidence="4 5">
    <name type="scientific">Azospirillum argentinense</name>
    <dbReference type="NCBI Taxonomy" id="2970906"/>
    <lineage>
        <taxon>Bacteria</taxon>
        <taxon>Pseudomonadati</taxon>
        <taxon>Pseudomonadota</taxon>
        <taxon>Alphaproteobacteria</taxon>
        <taxon>Rhodospirillales</taxon>
        <taxon>Azospirillaceae</taxon>
        <taxon>Azospirillum</taxon>
    </lineage>
</organism>
<dbReference type="Gene3D" id="3.40.50.300">
    <property type="entry name" value="P-loop containing nucleotide triphosphate hydrolases"/>
    <property type="match status" value="1"/>
</dbReference>
<feature type="repeat" description="TPR" evidence="1">
    <location>
        <begin position="529"/>
        <end position="562"/>
    </location>
</feature>
<dbReference type="SUPFAM" id="SSF48452">
    <property type="entry name" value="TPR-like"/>
    <property type="match status" value="1"/>
</dbReference>
<dbReference type="InterPro" id="IPR036388">
    <property type="entry name" value="WH-like_DNA-bd_sf"/>
</dbReference>
<dbReference type="SUPFAM" id="SSF52540">
    <property type="entry name" value="P-loop containing nucleoside triphosphate hydrolases"/>
    <property type="match status" value="1"/>
</dbReference>
<evidence type="ECO:0000256" key="1">
    <source>
        <dbReference type="PROSITE-ProRule" id="PRU00339"/>
    </source>
</evidence>